<dbReference type="EMBL" id="QUNI01000002">
    <property type="protein sequence ID" value="REH00880.1"/>
    <property type="molecule type" value="Genomic_DNA"/>
</dbReference>
<dbReference type="SUPFAM" id="SSF55729">
    <property type="entry name" value="Acyl-CoA N-acyltransferases (Nat)"/>
    <property type="match status" value="1"/>
</dbReference>
<evidence type="ECO:0000259" key="1">
    <source>
        <dbReference type="PROSITE" id="PS51186"/>
    </source>
</evidence>
<dbReference type="Pfam" id="PF13508">
    <property type="entry name" value="Acetyltransf_7"/>
    <property type="match status" value="1"/>
</dbReference>
<dbReference type="AlphaFoldDB" id="A0A3E0ETZ6"/>
<dbReference type="OrthoDB" id="7585366at2"/>
<dbReference type="GO" id="GO:0016747">
    <property type="term" value="F:acyltransferase activity, transferring groups other than amino-acyl groups"/>
    <property type="evidence" value="ECO:0007669"/>
    <property type="project" value="InterPro"/>
</dbReference>
<proteinExistence type="predicted"/>
<organism evidence="2 3">
    <name type="scientific">Flavobacterium aquicola</name>
    <dbReference type="NCBI Taxonomy" id="1682742"/>
    <lineage>
        <taxon>Bacteria</taxon>
        <taxon>Pseudomonadati</taxon>
        <taxon>Bacteroidota</taxon>
        <taxon>Flavobacteriia</taxon>
        <taxon>Flavobacteriales</taxon>
        <taxon>Flavobacteriaceae</taxon>
        <taxon>Flavobacterium</taxon>
    </lineage>
</organism>
<dbReference type="Proteomes" id="UP000257136">
    <property type="component" value="Unassembled WGS sequence"/>
</dbReference>
<feature type="domain" description="N-acetyltransferase" evidence="1">
    <location>
        <begin position="5"/>
        <end position="146"/>
    </location>
</feature>
<reference evidence="2 3" key="1">
    <citation type="submission" date="2018-08" db="EMBL/GenBank/DDBJ databases">
        <title>Genomic Encyclopedia of Archaeal and Bacterial Type Strains, Phase II (KMG-II): from individual species to whole genera.</title>
        <authorList>
            <person name="Goeker M."/>
        </authorList>
    </citation>
    <scope>NUCLEOTIDE SEQUENCE [LARGE SCALE GENOMIC DNA]</scope>
    <source>
        <strain evidence="2 3">DSM 100880</strain>
    </source>
</reference>
<dbReference type="InterPro" id="IPR000182">
    <property type="entry name" value="GNAT_dom"/>
</dbReference>
<gene>
    <name evidence="2" type="ORF">C8P67_102131</name>
</gene>
<dbReference type="InterPro" id="IPR016181">
    <property type="entry name" value="Acyl_CoA_acyltransferase"/>
</dbReference>
<comment type="caution">
    <text evidence="2">The sequence shown here is derived from an EMBL/GenBank/DDBJ whole genome shotgun (WGS) entry which is preliminary data.</text>
</comment>
<dbReference type="PROSITE" id="PS51186">
    <property type="entry name" value="GNAT"/>
    <property type="match status" value="1"/>
</dbReference>
<dbReference type="RefSeq" id="WP_115810343.1">
    <property type="nucleotide sequence ID" value="NZ_QUNI01000002.1"/>
</dbReference>
<keyword evidence="3" id="KW-1185">Reference proteome</keyword>
<name>A0A3E0ETZ6_9FLAO</name>
<accession>A0A3E0ETZ6</accession>
<sequence length="147" mass="17186">MITNLTFRKASKEDIEFLLWLRKETMVQYLINSRMEVNEESHLSRINYHFEHAKIILLNNQKIGLLKTAEQDGEIEILQIQIAPNHQNKGIGSQIIKSILKESFAKKIPVRLSVLKANKAQTLYKNLGFEIYDENEFSYFMKTTLNV</sequence>
<dbReference type="CDD" id="cd04301">
    <property type="entry name" value="NAT_SF"/>
    <property type="match status" value="1"/>
</dbReference>
<protein>
    <submittedName>
        <fullName evidence="2">Acetyltransferase (GNAT) family protein</fullName>
    </submittedName>
</protein>
<keyword evidence="2" id="KW-0808">Transferase</keyword>
<evidence type="ECO:0000313" key="2">
    <source>
        <dbReference type="EMBL" id="REH00880.1"/>
    </source>
</evidence>
<evidence type="ECO:0000313" key="3">
    <source>
        <dbReference type="Proteomes" id="UP000257136"/>
    </source>
</evidence>
<dbReference type="Gene3D" id="3.40.630.30">
    <property type="match status" value="1"/>
</dbReference>